<gene>
    <name evidence="1" type="ORF">PUV54_07275</name>
</gene>
<dbReference type="InterPro" id="IPR029063">
    <property type="entry name" value="SAM-dependent_MTases_sf"/>
</dbReference>
<evidence type="ECO:0000313" key="2">
    <source>
        <dbReference type="Proteomes" id="UP001214043"/>
    </source>
</evidence>
<dbReference type="Proteomes" id="UP001214043">
    <property type="component" value="Chromosome"/>
</dbReference>
<dbReference type="EMBL" id="CP118166">
    <property type="protein sequence ID" value="WDI32997.1"/>
    <property type="molecule type" value="Genomic_DNA"/>
</dbReference>
<organism evidence="1 2">
    <name type="scientific">Hyphococcus flavus</name>
    <dbReference type="NCBI Taxonomy" id="1866326"/>
    <lineage>
        <taxon>Bacteria</taxon>
        <taxon>Pseudomonadati</taxon>
        <taxon>Pseudomonadota</taxon>
        <taxon>Alphaproteobacteria</taxon>
        <taxon>Parvularculales</taxon>
        <taxon>Parvularculaceae</taxon>
        <taxon>Hyphococcus</taxon>
    </lineage>
</organism>
<proteinExistence type="predicted"/>
<keyword evidence="2" id="KW-1185">Reference proteome</keyword>
<dbReference type="AlphaFoldDB" id="A0AAF0CIM0"/>
<dbReference type="KEGG" id="hfl:PUV54_07275"/>
<name>A0AAF0CIM0_9PROT</name>
<dbReference type="SUPFAM" id="SSF53335">
    <property type="entry name" value="S-adenosyl-L-methionine-dependent methyltransferases"/>
    <property type="match status" value="1"/>
</dbReference>
<accession>A0AAF0CIM0</accession>
<sequence length="238" mass="26583">MNPEYKEIFDKRGGSYHAAMRAFPHARRAEFEAVFAATQFTESDVIIDIPAGGAYLLEYLPEYIRYFPREITPGFSKDAMLVNWSGDWEAPLADHVVTLAATHHFHDHARAIDRALAALRPGGVLHLADVDVESPVGAFLDGFVGAHTPTGHAGHYLPPKGDAFYIPYQITRHKTVATPWRFSSKDDAGRFCIALFGLQLDEPKRVIDALQQYGIDVSEEDGEAVIDWRLTYIDIVKV</sequence>
<protein>
    <recommendedName>
        <fullName evidence="3">Methyltransferase domain-containing protein</fullName>
    </recommendedName>
</protein>
<evidence type="ECO:0008006" key="3">
    <source>
        <dbReference type="Google" id="ProtNLM"/>
    </source>
</evidence>
<dbReference type="Gene3D" id="3.40.50.150">
    <property type="entry name" value="Vaccinia Virus protein VP39"/>
    <property type="match status" value="1"/>
</dbReference>
<evidence type="ECO:0000313" key="1">
    <source>
        <dbReference type="EMBL" id="WDI32997.1"/>
    </source>
</evidence>
<dbReference type="RefSeq" id="WP_274494953.1">
    <property type="nucleotide sequence ID" value="NZ_CP118166.1"/>
</dbReference>
<reference evidence="1" key="1">
    <citation type="submission" date="2023-02" db="EMBL/GenBank/DDBJ databases">
        <title>Genome sequence of Hyphococcus flavus.</title>
        <authorList>
            <person name="Rong J.-C."/>
            <person name="Zhao Q."/>
            <person name="Yi M."/>
            <person name="Wu J.-Y."/>
        </authorList>
    </citation>
    <scope>NUCLEOTIDE SEQUENCE</scope>
    <source>
        <strain evidence="1">MCCC 1K03223</strain>
    </source>
</reference>